<comment type="caution">
    <text evidence="3">The sequence shown here is derived from an EMBL/GenBank/DDBJ whole genome shotgun (WGS) entry which is preliminary data.</text>
</comment>
<keyword evidence="2" id="KW-0472">Membrane</keyword>
<proteinExistence type="predicted"/>
<sequence>MWQDYFTYLIGAGVLIYIICRIVRWWRAPTANESGCCGCSSYPSSRKGQKERKIKAPPKLLTRSDDKE</sequence>
<dbReference type="Proteomes" id="UP000018031">
    <property type="component" value="Unassembled WGS sequence"/>
</dbReference>
<evidence type="ECO:0000256" key="2">
    <source>
        <dbReference type="SAM" id="Phobius"/>
    </source>
</evidence>
<evidence type="ECO:0008006" key="5">
    <source>
        <dbReference type="Google" id="ProtNLM"/>
    </source>
</evidence>
<evidence type="ECO:0000313" key="3">
    <source>
        <dbReference type="EMBL" id="GAD05762.1"/>
    </source>
</evidence>
<keyword evidence="2" id="KW-0812">Transmembrane</keyword>
<feature type="compositionally biased region" description="Basic residues" evidence="1">
    <location>
        <begin position="47"/>
        <end position="56"/>
    </location>
</feature>
<reference evidence="3 4" key="2">
    <citation type="journal article" date="2013" name="Genome Announc.">
        <title>Draft Genome Sequences of Porphyromonas crevioricanis JCM 15906T and Porphyromonas cansulci JCM 13913T Isolated from a Canine Oral Cavity.</title>
        <authorList>
            <person name="Sakamoto M."/>
            <person name="Tanaka N."/>
            <person name="Shiwa Y."/>
            <person name="Yoshikawa H."/>
            <person name="Ohkuma M."/>
        </authorList>
    </citation>
    <scope>NUCLEOTIDE SEQUENCE [LARGE SCALE GENOMIC DNA]</scope>
    <source>
        <strain evidence="3 4">JCM 15906</strain>
    </source>
</reference>
<dbReference type="AlphaFoldDB" id="T1CPK9"/>
<feature type="region of interest" description="Disordered" evidence="1">
    <location>
        <begin position="33"/>
        <end position="68"/>
    </location>
</feature>
<organism evidence="3 4">
    <name type="scientific">Porphyromonas crevioricanis JCM 15906</name>
    <dbReference type="NCBI Taxonomy" id="1305617"/>
    <lineage>
        <taxon>Bacteria</taxon>
        <taxon>Pseudomonadati</taxon>
        <taxon>Bacteroidota</taxon>
        <taxon>Bacteroidia</taxon>
        <taxon>Bacteroidales</taxon>
        <taxon>Porphyromonadaceae</taxon>
        <taxon>Porphyromonas</taxon>
    </lineage>
</organism>
<dbReference type="EMBL" id="BAOU01000040">
    <property type="protein sequence ID" value="GAD05762.1"/>
    <property type="molecule type" value="Genomic_DNA"/>
</dbReference>
<keyword evidence="2" id="KW-1133">Transmembrane helix</keyword>
<name>T1CPK9_9PORP</name>
<evidence type="ECO:0000313" key="4">
    <source>
        <dbReference type="Proteomes" id="UP000018031"/>
    </source>
</evidence>
<protein>
    <recommendedName>
        <fullName evidence="5">FeoB-associated Cys-rich membrane protein</fullName>
    </recommendedName>
</protein>
<gene>
    <name evidence="3" type="ORF">PORCRE_1470</name>
</gene>
<accession>T1CPK9</accession>
<feature type="transmembrane region" description="Helical" evidence="2">
    <location>
        <begin position="6"/>
        <end position="23"/>
    </location>
</feature>
<evidence type="ECO:0000256" key="1">
    <source>
        <dbReference type="SAM" id="MobiDB-lite"/>
    </source>
</evidence>
<reference evidence="4" key="1">
    <citation type="journal article" date="2013" name="Genome">
        <title>Draft Genome Sequences of Porphyromonas crevioricanis JCM 15906T and Porphyromonas cansulci JCM 13913T Isolated from a Canine Oral Cavity.</title>
        <authorList>
            <person name="Sakamoto M."/>
            <person name="Tanaka N."/>
            <person name="Shiwa Y."/>
            <person name="Yoshikawa H."/>
            <person name="Ohkuma M."/>
        </authorList>
    </citation>
    <scope>NUCLEOTIDE SEQUENCE [LARGE SCALE GENOMIC DNA]</scope>
    <source>
        <strain evidence="4">JCM 15906</strain>
    </source>
</reference>
<dbReference type="RefSeq" id="WP_023938015.1">
    <property type="nucleotide sequence ID" value="NZ_BAOU01000040.1"/>
</dbReference>